<sequence>MSGKRPDDHRLRCPEKVDHCKLPGTGSKTSHFGVPDTAEVVCFRAASQPIAAVVTS</sequence>
<evidence type="ECO:0000313" key="2">
    <source>
        <dbReference type="Proteomes" id="UP000247480"/>
    </source>
</evidence>
<gene>
    <name evidence="1" type="ORF">KPSA1_02309</name>
</gene>
<dbReference type="EMBL" id="BGJZ01000104">
    <property type="protein sequence ID" value="GBH08920.1"/>
    <property type="molecule type" value="Genomic_DNA"/>
</dbReference>
<reference evidence="1 2" key="1">
    <citation type="submission" date="2018-04" db="EMBL/GenBank/DDBJ databases">
        <title>Draft genome sequence of Pseudomonas syringae pv. actinidiae biovar 1 strains isolated from kiwifruit in Kagawa prefecture.</title>
        <authorList>
            <person name="Tabuchi M."/>
            <person name="Saito M."/>
            <person name="Fujiwara S."/>
            <person name="Sasa N."/>
            <person name="Akimitsu K."/>
            <person name="Gomi K."/>
            <person name="Konishi-Sugita S."/>
            <person name="Hamano K."/>
            <person name="Kataoka I."/>
        </authorList>
    </citation>
    <scope>NUCLEOTIDE SEQUENCE [LARGE SCALE GENOMIC DNA]</scope>
    <source>
        <strain evidence="1 2">MAFF212206</strain>
    </source>
</reference>
<proteinExistence type="predicted"/>
<protein>
    <submittedName>
        <fullName evidence="1">Uncharacterized protein</fullName>
    </submittedName>
</protein>
<name>A0A2V0QK15_PSESF</name>
<dbReference type="AlphaFoldDB" id="A0A2V0QK15"/>
<accession>A0A2V0QK15</accession>
<organism evidence="1 2">
    <name type="scientific">Pseudomonas syringae pv. actinidiae</name>
    <dbReference type="NCBI Taxonomy" id="103796"/>
    <lineage>
        <taxon>Bacteria</taxon>
        <taxon>Pseudomonadati</taxon>
        <taxon>Pseudomonadota</taxon>
        <taxon>Gammaproteobacteria</taxon>
        <taxon>Pseudomonadales</taxon>
        <taxon>Pseudomonadaceae</taxon>
        <taxon>Pseudomonas</taxon>
        <taxon>Pseudomonas syringae</taxon>
    </lineage>
</organism>
<dbReference type="Proteomes" id="UP000247480">
    <property type="component" value="Unassembled WGS sequence"/>
</dbReference>
<evidence type="ECO:0000313" key="1">
    <source>
        <dbReference type="EMBL" id="GBH08920.1"/>
    </source>
</evidence>
<comment type="caution">
    <text evidence="1">The sequence shown here is derived from an EMBL/GenBank/DDBJ whole genome shotgun (WGS) entry which is preliminary data.</text>
</comment>